<dbReference type="InterPro" id="IPR044730">
    <property type="entry name" value="RNase_H-like_dom_plant"/>
</dbReference>
<reference evidence="9 10" key="1">
    <citation type="submission" date="2020-04" db="EMBL/GenBank/DDBJ databases">
        <title>Plant Genome Project.</title>
        <authorList>
            <person name="Zhang R.-G."/>
        </authorList>
    </citation>
    <scope>NUCLEOTIDE SEQUENCE [LARGE SCALE GENOMIC DNA]</scope>
    <source>
        <strain evidence="9">YNK0</strain>
        <tissue evidence="9">Leaf</tissue>
    </source>
</reference>
<keyword evidence="7" id="KW-0472">Membrane</keyword>
<feature type="region of interest" description="Disordered" evidence="6">
    <location>
        <begin position="152"/>
        <end position="304"/>
    </location>
</feature>
<dbReference type="GO" id="GO:0004523">
    <property type="term" value="F:RNA-DNA hybrid ribonuclease activity"/>
    <property type="evidence" value="ECO:0007669"/>
    <property type="project" value="InterPro"/>
</dbReference>
<dbReference type="GO" id="GO:0034399">
    <property type="term" value="C:nuclear periphery"/>
    <property type="evidence" value="ECO:0007669"/>
    <property type="project" value="TreeGrafter"/>
</dbReference>
<dbReference type="EMBL" id="JABCRI010000022">
    <property type="protein sequence ID" value="KAF8379325.1"/>
    <property type="molecule type" value="Genomic_DNA"/>
</dbReference>
<organism evidence="9 10">
    <name type="scientific">Tetracentron sinense</name>
    <name type="common">Spur-leaf</name>
    <dbReference type="NCBI Taxonomy" id="13715"/>
    <lineage>
        <taxon>Eukaryota</taxon>
        <taxon>Viridiplantae</taxon>
        <taxon>Streptophyta</taxon>
        <taxon>Embryophyta</taxon>
        <taxon>Tracheophyta</taxon>
        <taxon>Spermatophyta</taxon>
        <taxon>Magnoliopsida</taxon>
        <taxon>Trochodendrales</taxon>
        <taxon>Trochodendraceae</taxon>
        <taxon>Tetracentron</taxon>
    </lineage>
</organism>
<dbReference type="InterPro" id="IPR012337">
    <property type="entry name" value="RNaseH-like_sf"/>
</dbReference>
<evidence type="ECO:0000256" key="4">
    <source>
        <dbReference type="ARBA" id="ARBA00023054"/>
    </source>
</evidence>
<dbReference type="Proteomes" id="UP000655225">
    <property type="component" value="Unassembled WGS sequence"/>
</dbReference>
<dbReference type="InterPro" id="IPR002156">
    <property type="entry name" value="RNaseH_domain"/>
</dbReference>
<comment type="caution">
    <text evidence="9">The sequence shown here is derived from an EMBL/GenBank/DDBJ whole genome shotgun (WGS) entry which is preliminary data.</text>
</comment>
<evidence type="ECO:0000256" key="3">
    <source>
        <dbReference type="ARBA" id="ARBA00022517"/>
    </source>
</evidence>
<sequence length="962" mass="107920">MDAVKKGLTLFNKEMKEDDLGDVNGEASDTESELESKIEEDVKLTEPSKNSVYNRDGLLEKLVDISWPENLEWVHKLSVNIDQEQEVDVNDDLARELAFYTQALEGTRQGFEKLQSMGLPFLRPSDYYAEMVKTDAHMGKVKGRLLVEKRNMEEAEERRKTREAKKISKEVQAQKLKERAKQKKEEIESVKKWRKQRQQSGFAVTDKDDKMGFPFEDEKGFERSNKRRTDKDDKTGFPFEDGKGFERSNKRRPGVTPGDRSGGKARLGGGKGKKGTDKKRKNRDHRDSKFGFGGRKTLRKQNTAETTNDYGAFNKVVSREIRRGRVTKLQKFSILVSWTPYFITMFDSTVELITLAASNSLLIFCFCNLIIVFLLIGGSKSESPSDKEGGICVSTVTKRIEKEEKGGHDALSFNDTEASFDTLISNNGGYDDDDGEDEDDLRRRVEEFIDKVNRGWKAEMVRTSPYPYRANLQGRNYDSIFFSKGCLDQAAVINEVLRFYGTATGQLINKRKSGLFLFPNTPHRFCRIIGRIFHCNILPRLVRYLGIPMQFGSAKSMDFQTIVPLPELYGPIPLWSCTIVLKVFVPLLSAHNEKLFSQYSCDPLTVLSRASAFAIEARSVWPLVTPKPPNSATSFWEPPMAGFIKINCDGAFVHQGSSGGATAMGRDSVERVVDFRVQVSACGSSIMAKAKAICLGILLASESRWKNIIVESDSLNHILALNSSGVSFPLDVLILMEDLKASLNEFDHVSFSFIPRSLNELAHWLATLSLSQSRIGNGFALPSLQDIRLRNLCDVAGSIQPLVSVLSDVVTKLLKFSILVSWTPNFITMFDSTVELIILAASNSLLVFCFCNLIIVFLLIGGSKPESPSDKEGGICVSTVTKRIEKEEKGRHDALSFNDTEASFDTLISNNGGDDDDDGEDEDDLRRRVEEFIDKVNRGWKAEMVQSSPIFIERICKGGTVM</sequence>
<dbReference type="PANTHER" id="PTHR13028">
    <property type="entry name" value="RRNA PROCESSING PROTEIN EBNA1-BINDING PROTEIN-RELATED"/>
    <property type="match status" value="1"/>
</dbReference>
<keyword evidence="4" id="KW-0175">Coiled coil</keyword>
<dbReference type="SUPFAM" id="SSF53098">
    <property type="entry name" value="Ribonuclease H-like"/>
    <property type="match status" value="1"/>
</dbReference>
<dbReference type="Pfam" id="PF13456">
    <property type="entry name" value="RVT_3"/>
    <property type="match status" value="1"/>
</dbReference>
<feature type="compositionally biased region" description="Basic residues" evidence="6">
    <location>
        <begin position="271"/>
        <end position="283"/>
    </location>
</feature>
<dbReference type="GO" id="GO:0042273">
    <property type="term" value="P:ribosomal large subunit biogenesis"/>
    <property type="evidence" value="ECO:0007669"/>
    <property type="project" value="TreeGrafter"/>
</dbReference>
<dbReference type="InterPro" id="IPR036397">
    <property type="entry name" value="RNaseH_sf"/>
</dbReference>
<keyword evidence="3" id="KW-0690">Ribosome biogenesis</keyword>
<dbReference type="InterPro" id="IPR008610">
    <property type="entry name" value="Ebp2"/>
</dbReference>
<keyword evidence="5" id="KW-0539">Nucleus</keyword>
<feature type="domain" description="RNase H type-1" evidence="8">
    <location>
        <begin position="647"/>
        <end position="767"/>
    </location>
</feature>
<gene>
    <name evidence="9" type="ORF">HHK36_028759</name>
</gene>
<dbReference type="Gene3D" id="3.30.420.10">
    <property type="entry name" value="Ribonuclease H-like superfamily/Ribonuclease H"/>
    <property type="match status" value="1"/>
</dbReference>
<keyword evidence="7" id="KW-1133">Transmembrane helix</keyword>
<evidence type="ECO:0000256" key="1">
    <source>
        <dbReference type="ARBA" id="ARBA00004604"/>
    </source>
</evidence>
<feature type="transmembrane region" description="Helical" evidence="7">
    <location>
        <begin position="836"/>
        <end position="861"/>
    </location>
</feature>
<evidence type="ECO:0000256" key="5">
    <source>
        <dbReference type="ARBA" id="ARBA00023242"/>
    </source>
</evidence>
<evidence type="ECO:0000313" key="9">
    <source>
        <dbReference type="EMBL" id="KAF8379325.1"/>
    </source>
</evidence>
<accession>A0A834YFL9</accession>
<feature type="compositionally biased region" description="Basic and acidic residues" evidence="6">
    <location>
        <begin position="152"/>
        <end position="169"/>
    </location>
</feature>
<comment type="subcellular location">
    <subcellularLocation>
        <location evidence="1">Nucleus</location>
        <location evidence="1">Nucleolus</location>
    </subcellularLocation>
</comment>
<proteinExistence type="inferred from homology"/>
<feature type="compositionally biased region" description="Basic and acidic residues" evidence="6">
    <location>
        <begin position="175"/>
        <end position="191"/>
    </location>
</feature>
<evidence type="ECO:0000313" key="10">
    <source>
        <dbReference type="Proteomes" id="UP000655225"/>
    </source>
</evidence>
<dbReference type="Pfam" id="PF05890">
    <property type="entry name" value="Ebp2"/>
    <property type="match status" value="1"/>
</dbReference>
<feature type="compositionally biased region" description="Basic and acidic residues" evidence="6">
    <location>
        <begin position="205"/>
        <end position="248"/>
    </location>
</feature>
<dbReference type="GO" id="GO:0005730">
    <property type="term" value="C:nucleolus"/>
    <property type="evidence" value="ECO:0007669"/>
    <property type="project" value="UniProtKB-SubCell"/>
</dbReference>
<name>A0A834YFL9_TETSI</name>
<evidence type="ECO:0000256" key="2">
    <source>
        <dbReference type="ARBA" id="ARBA00007336"/>
    </source>
</evidence>
<evidence type="ECO:0000256" key="6">
    <source>
        <dbReference type="SAM" id="MobiDB-lite"/>
    </source>
</evidence>
<evidence type="ECO:0000259" key="8">
    <source>
        <dbReference type="Pfam" id="PF13456"/>
    </source>
</evidence>
<dbReference type="OrthoDB" id="1110706at2759"/>
<evidence type="ECO:0000256" key="7">
    <source>
        <dbReference type="SAM" id="Phobius"/>
    </source>
</evidence>
<protein>
    <recommendedName>
        <fullName evidence="8">RNase H type-1 domain-containing protein</fullName>
    </recommendedName>
</protein>
<keyword evidence="10" id="KW-1185">Reference proteome</keyword>
<comment type="similarity">
    <text evidence="2">Belongs to the EBP2 family.</text>
</comment>
<dbReference type="AlphaFoldDB" id="A0A834YFL9"/>
<dbReference type="CDD" id="cd06222">
    <property type="entry name" value="RNase_H_like"/>
    <property type="match status" value="1"/>
</dbReference>
<dbReference type="GO" id="GO:0003676">
    <property type="term" value="F:nucleic acid binding"/>
    <property type="evidence" value="ECO:0007669"/>
    <property type="project" value="InterPro"/>
</dbReference>
<dbReference type="PANTHER" id="PTHR13028:SF0">
    <property type="entry name" value="RRNA-PROCESSING PROTEIN EBP2-RELATED"/>
    <property type="match status" value="1"/>
</dbReference>
<dbReference type="GO" id="GO:0030687">
    <property type="term" value="C:preribosome, large subunit precursor"/>
    <property type="evidence" value="ECO:0007669"/>
    <property type="project" value="TreeGrafter"/>
</dbReference>
<dbReference type="GO" id="GO:0006364">
    <property type="term" value="P:rRNA processing"/>
    <property type="evidence" value="ECO:0007669"/>
    <property type="project" value="TreeGrafter"/>
</dbReference>
<feature type="region of interest" description="Disordered" evidence="6">
    <location>
        <begin position="17"/>
        <end position="42"/>
    </location>
</feature>
<keyword evidence="7" id="KW-0812">Transmembrane</keyword>